<evidence type="ECO:0000259" key="4">
    <source>
        <dbReference type="PROSITE" id="PS51684"/>
    </source>
</evidence>
<sequence>MRARKVPAGALTDCLDAEWVDRTRRPYVEGGTAWVPVREGYPADANLPERETYRGRGYHLVGDIAVLHGPLPSEEELAGIIRHCHPRGVVRVKDFLGAMRIPDAEVLYGTAGEVRHREQGYTFILDPTRVMFAQGNRTEKARIAALVRPGERVADMFAGIGYFSIPAAVSGATVHAMEINPTAFEYLKRNIMANHVADRVTAEVGDSRTLLAGVYDRVLMGHFEAPSMLADALAHVRSGSVLHVHSIGDTAAAIREQAGEAGFAAAITSRRVKKYGPHAWHMVQDVTVS</sequence>
<dbReference type="InterPro" id="IPR029063">
    <property type="entry name" value="SAM-dependent_MTases_sf"/>
</dbReference>
<gene>
    <name evidence="5" type="ORF">XE10_0951</name>
</gene>
<evidence type="ECO:0000313" key="5">
    <source>
        <dbReference type="EMBL" id="KUL01667.1"/>
    </source>
</evidence>
<dbReference type="PANTHER" id="PTHR23245">
    <property type="entry name" value="TRNA METHYLTRANSFERASE"/>
    <property type="match status" value="1"/>
</dbReference>
<accession>A0A124G4Z7</accession>
<dbReference type="InterPro" id="IPR030382">
    <property type="entry name" value="MeTrfase_TRM5/TYW2"/>
</dbReference>
<dbReference type="Proteomes" id="UP000054598">
    <property type="component" value="Unassembled WGS sequence"/>
</dbReference>
<dbReference type="GO" id="GO:0031591">
    <property type="term" value="P:wybutosine biosynthetic process"/>
    <property type="evidence" value="ECO:0007669"/>
    <property type="project" value="TreeGrafter"/>
</dbReference>
<dbReference type="PANTHER" id="PTHR23245:SF31">
    <property type="entry name" value="TRNA WYBUTOSINE-SYNTHESIZING PROTEIN 3 HOMOLOG"/>
    <property type="match status" value="1"/>
</dbReference>
<dbReference type="SUPFAM" id="SSF53335">
    <property type="entry name" value="S-adenosyl-L-methionine-dependent methyltransferases"/>
    <property type="match status" value="1"/>
</dbReference>
<feature type="domain" description="SAM-dependent methyltransferase TRM5/TYW2-type" evidence="4">
    <location>
        <begin position="58"/>
        <end position="289"/>
    </location>
</feature>
<evidence type="ECO:0000256" key="3">
    <source>
        <dbReference type="ARBA" id="ARBA00022694"/>
    </source>
</evidence>
<organism evidence="5 6">
    <name type="scientific">Methanoculleus marisnigri</name>
    <dbReference type="NCBI Taxonomy" id="2198"/>
    <lineage>
        <taxon>Archaea</taxon>
        <taxon>Methanobacteriati</taxon>
        <taxon>Methanobacteriota</taxon>
        <taxon>Stenosarchaea group</taxon>
        <taxon>Methanomicrobia</taxon>
        <taxon>Methanomicrobiales</taxon>
        <taxon>Methanomicrobiaceae</taxon>
        <taxon>Methanoculleus</taxon>
    </lineage>
</organism>
<dbReference type="AlphaFoldDB" id="A0A124G4Z7"/>
<dbReference type="InterPro" id="IPR056743">
    <property type="entry name" value="TRM5-TYW2-like_MTfase"/>
</dbReference>
<dbReference type="EMBL" id="LGHE01000092">
    <property type="protein sequence ID" value="KUL01667.1"/>
    <property type="molecule type" value="Genomic_DNA"/>
</dbReference>
<evidence type="ECO:0000256" key="2">
    <source>
        <dbReference type="ARBA" id="ARBA00022691"/>
    </source>
</evidence>
<dbReference type="GO" id="GO:0030488">
    <property type="term" value="P:tRNA methylation"/>
    <property type="evidence" value="ECO:0007669"/>
    <property type="project" value="TreeGrafter"/>
</dbReference>
<keyword evidence="2" id="KW-0949">S-adenosyl-L-methionine</keyword>
<dbReference type="Pfam" id="PF02475">
    <property type="entry name" value="TRM5-TYW2_MTfase"/>
    <property type="match status" value="1"/>
</dbReference>
<keyword evidence="1" id="KW-0808">Transferase</keyword>
<proteinExistence type="predicted"/>
<evidence type="ECO:0000256" key="1">
    <source>
        <dbReference type="ARBA" id="ARBA00022679"/>
    </source>
</evidence>
<name>A0A124G4Z7_9EURY</name>
<dbReference type="CDD" id="cd02440">
    <property type="entry name" value="AdoMet_MTases"/>
    <property type="match status" value="1"/>
</dbReference>
<dbReference type="PROSITE" id="PS51684">
    <property type="entry name" value="SAM_MT_TRM5_TYW2"/>
    <property type="match status" value="1"/>
</dbReference>
<protein>
    <recommendedName>
        <fullName evidence="4">SAM-dependent methyltransferase TRM5/TYW2-type domain-containing protein</fullName>
    </recommendedName>
</protein>
<dbReference type="PATRIC" id="fig|2198.3.peg.807"/>
<dbReference type="Gene3D" id="3.40.50.150">
    <property type="entry name" value="Vaccinia Virus protein VP39"/>
    <property type="match status" value="1"/>
</dbReference>
<evidence type="ECO:0000313" key="6">
    <source>
        <dbReference type="Proteomes" id="UP000054598"/>
    </source>
</evidence>
<dbReference type="GO" id="GO:0005737">
    <property type="term" value="C:cytoplasm"/>
    <property type="evidence" value="ECO:0007669"/>
    <property type="project" value="TreeGrafter"/>
</dbReference>
<comment type="caution">
    <text evidence="5">The sequence shown here is derived from an EMBL/GenBank/DDBJ whole genome shotgun (WGS) entry which is preliminary data.</text>
</comment>
<dbReference type="GO" id="GO:0008175">
    <property type="term" value="F:tRNA methyltransferase activity"/>
    <property type="evidence" value="ECO:0007669"/>
    <property type="project" value="TreeGrafter"/>
</dbReference>
<reference evidence="6" key="1">
    <citation type="journal article" date="2015" name="MBio">
        <title>Genome-Resolved Metagenomic Analysis Reveals Roles for Candidate Phyla and Other Microbial Community Members in Biogeochemical Transformations in Oil Reservoirs.</title>
        <authorList>
            <person name="Hu P."/>
            <person name="Tom L."/>
            <person name="Singh A."/>
            <person name="Thomas B.C."/>
            <person name="Baker B.J."/>
            <person name="Piceno Y.M."/>
            <person name="Andersen G.L."/>
            <person name="Banfield J.F."/>
        </authorList>
    </citation>
    <scope>NUCLEOTIDE SEQUENCE [LARGE SCALE GENOMIC DNA]</scope>
</reference>
<keyword evidence="3" id="KW-0819">tRNA processing</keyword>